<gene>
    <name evidence="15" type="primary">nuf2-b</name>
    <name evidence="15" type="ORF">FJT64_017373</name>
</gene>
<feature type="coiled-coil region" evidence="12">
    <location>
        <begin position="154"/>
        <end position="223"/>
    </location>
</feature>
<dbReference type="OrthoDB" id="8194677at2759"/>
<evidence type="ECO:0000256" key="13">
    <source>
        <dbReference type="SAM" id="MobiDB-lite"/>
    </source>
</evidence>
<dbReference type="Gene3D" id="1.10.418.60">
    <property type="entry name" value="Ncd80 complex, Nuf2 subunit"/>
    <property type="match status" value="1"/>
</dbReference>
<evidence type="ECO:0000256" key="10">
    <source>
        <dbReference type="ARBA" id="ARBA00023306"/>
    </source>
</evidence>
<sequence>MASGSSMSFPTLSEEELINLGKEMLGPESPITLAALRSPTTETTLMLFRVFLTDIFSWNLDVCTMVPFDAMARVHFFETHQDIAPVMRFFRVMSSLLSCVHYDSFIIEDLLQPNPKRLRRQLSALANFSLLHQRMCDEYADETIKKTDQEILYEERLVNENKALKSNIHREIEREDELKVELQQRHSAIDDRNQEISALHDQKEQLEREAKQTRAEVARLEDQKSEDAVQDAKLNEERTALEAQLVGSPEKVRQTLTRAQEQLRAVEKQRQSVSEQLQQSRGDRQQRQQAHEELQRREQHAEVVRELSERQRDKSGELTAVTKDMEAILLEETERRSAARLAVNKCQMIEESREGEMQKYERYIKDKQAELDKRERVQEEARARLAADQQETGQLAEQAELLEQRAQQEAEREQRRLQELQHREQQLADAVSHSPLCLSVCLSLCLYVVCLYLDS</sequence>
<evidence type="ECO:0000256" key="12">
    <source>
        <dbReference type="SAM" id="Coils"/>
    </source>
</evidence>
<dbReference type="Proteomes" id="UP000440578">
    <property type="component" value="Unassembled WGS sequence"/>
</dbReference>
<keyword evidence="8 12" id="KW-0175">Coiled coil</keyword>
<name>A0A6A4WY58_AMPAM</name>
<comment type="subcellular location">
    <subcellularLocation>
        <location evidence="2">Chromosome</location>
        <location evidence="2">Centromere</location>
        <location evidence="2">Kinetochore</location>
    </subcellularLocation>
    <subcellularLocation>
        <location evidence="1">Nucleus</location>
    </subcellularLocation>
</comment>
<comment type="caution">
    <text evidence="15">The sequence shown here is derived from an EMBL/GenBank/DDBJ whole genome shotgun (WGS) entry which is preliminary data.</text>
</comment>
<evidence type="ECO:0000256" key="1">
    <source>
        <dbReference type="ARBA" id="ARBA00004123"/>
    </source>
</evidence>
<evidence type="ECO:0000256" key="5">
    <source>
        <dbReference type="ARBA" id="ARBA00022618"/>
    </source>
</evidence>
<dbReference type="Pfam" id="PF03800">
    <property type="entry name" value="Nuf2"/>
    <property type="match status" value="1"/>
</dbReference>
<evidence type="ECO:0000256" key="8">
    <source>
        <dbReference type="ARBA" id="ARBA00023054"/>
    </source>
</evidence>
<evidence type="ECO:0000256" key="7">
    <source>
        <dbReference type="ARBA" id="ARBA00022838"/>
    </source>
</evidence>
<keyword evidence="11" id="KW-0137">Centromere</keyword>
<evidence type="ECO:0000256" key="11">
    <source>
        <dbReference type="ARBA" id="ARBA00023328"/>
    </source>
</evidence>
<evidence type="ECO:0000256" key="4">
    <source>
        <dbReference type="ARBA" id="ARBA00022454"/>
    </source>
</evidence>
<evidence type="ECO:0000259" key="14">
    <source>
        <dbReference type="Pfam" id="PF03800"/>
    </source>
</evidence>
<dbReference type="GO" id="GO:0044877">
    <property type="term" value="F:protein-containing complex binding"/>
    <property type="evidence" value="ECO:0007669"/>
    <property type="project" value="TreeGrafter"/>
</dbReference>
<dbReference type="InterPro" id="IPR038275">
    <property type="entry name" value="Nuf2_N_sf"/>
</dbReference>
<evidence type="ECO:0000313" key="16">
    <source>
        <dbReference type="Proteomes" id="UP000440578"/>
    </source>
</evidence>
<reference evidence="15 16" key="1">
    <citation type="submission" date="2019-07" db="EMBL/GenBank/DDBJ databases">
        <title>Draft genome assembly of a fouling barnacle, Amphibalanus amphitrite (Darwin, 1854): The first reference genome for Thecostraca.</title>
        <authorList>
            <person name="Kim W."/>
        </authorList>
    </citation>
    <scope>NUCLEOTIDE SEQUENCE [LARGE SCALE GENOMIC DNA]</scope>
    <source>
        <strain evidence="15">SNU_AA5</strain>
        <tissue evidence="15">Soma without cirri and trophi</tissue>
    </source>
</reference>
<keyword evidence="10" id="KW-0131">Cell cycle</keyword>
<accession>A0A6A4WY58</accession>
<comment type="similarity">
    <text evidence="3">Belongs to the NUF2 family.</text>
</comment>
<evidence type="ECO:0000256" key="3">
    <source>
        <dbReference type="ARBA" id="ARBA00005498"/>
    </source>
</evidence>
<dbReference type="EMBL" id="VIIS01000211">
    <property type="protein sequence ID" value="KAF0311845.1"/>
    <property type="molecule type" value="Genomic_DNA"/>
</dbReference>
<evidence type="ECO:0000256" key="9">
    <source>
        <dbReference type="ARBA" id="ARBA00023242"/>
    </source>
</evidence>
<dbReference type="AlphaFoldDB" id="A0A6A4WY58"/>
<evidence type="ECO:0000256" key="6">
    <source>
        <dbReference type="ARBA" id="ARBA00022776"/>
    </source>
</evidence>
<feature type="compositionally biased region" description="Basic and acidic residues" evidence="13">
    <location>
        <begin position="281"/>
        <end position="316"/>
    </location>
</feature>
<feature type="coiled-coil region" evidence="12">
    <location>
        <begin position="357"/>
        <end position="430"/>
    </location>
</feature>
<dbReference type="GO" id="GO:0005634">
    <property type="term" value="C:nucleus"/>
    <property type="evidence" value="ECO:0007669"/>
    <property type="project" value="UniProtKB-SubCell"/>
</dbReference>
<dbReference type="GO" id="GO:0045132">
    <property type="term" value="P:meiotic chromosome segregation"/>
    <property type="evidence" value="ECO:0007669"/>
    <property type="project" value="TreeGrafter"/>
</dbReference>
<dbReference type="GO" id="GO:0051301">
    <property type="term" value="P:cell division"/>
    <property type="evidence" value="ECO:0007669"/>
    <property type="project" value="UniProtKB-KW"/>
</dbReference>
<dbReference type="GO" id="GO:0051315">
    <property type="term" value="P:attachment of mitotic spindle microtubules to kinetochore"/>
    <property type="evidence" value="ECO:0007669"/>
    <property type="project" value="TreeGrafter"/>
</dbReference>
<evidence type="ECO:0000313" key="15">
    <source>
        <dbReference type="EMBL" id="KAF0311845.1"/>
    </source>
</evidence>
<dbReference type="GO" id="GO:0007052">
    <property type="term" value="P:mitotic spindle organization"/>
    <property type="evidence" value="ECO:0007669"/>
    <property type="project" value="TreeGrafter"/>
</dbReference>
<proteinExistence type="inferred from homology"/>
<keyword evidence="6" id="KW-0498">Mitosis</keyword>
<dbReference type="PANTHER" id="PTHR21650">
    <property type="entry name" value="MEMBRALIN/KINETOCHORE PROTEIN NUF2"/>
    <property type="match status" value="1"/>
</dbReference>
<evidence type="ECO:0000256" key="2">
    <source>
        <dbReference type="ARBA" id="ARBA00004629"/>
    </source>
</evidence>
<keyword evidence="7" id="KW-0995">Kinetochore</keyword>
<dbReference type="InterPro" id="IPR005549">
    <property type="entry name" value="Kinetochore_Nuf2_N"/>
</dbReference>
<keyword evidence="16" id="KW-1185">Reference proteome</keyword>
<feature type="region of interest" description="Disordered" evidence="13">
    <location>
        <begin position="267"/>
        <end position="318"/>
    </location>
</feature>
<dbReference type="PANTHER" id="PTHR21650:SF2">
    <property type="entry name" value="KINETOCHORE PROTEIN NUF2"/>
    <property type="match status" value="1"/>
</dbReference>
<keyword evidence="9" id="KW-0539">Nucleus</keyword>
<keyword evidence="4" id="KW-0158">Chromosome</keyword>
<dbReference type="GO" id="GO:0051383">
    <property type="term" value="P:kinetochore organization"/>
    <property type="evidence" value="ECO:0007669"/>
    <property type="project" value="TreeGrafter"/>
</dbReference>
<feature type="domain" description="Kinetochore protein Nuf2 N-terminal" evidence="14">
    <location>
        <begin position="7"/>
        <end position="141"/>
    </location>
</feature>
<organism evidence="15 16">
    <name type="scientific">Amphibalanus amphitrite</name>
    <name type="common">Striped barnacle</name>
    <name type="synonym">Balanus amphitrite</name>
    <dbReference type="NCBI Taxonomy" id="1232801"/>
    <lineage>
        <taxon>Eukaryota</taxon>
        <taxon>Metazoa</taxon>
        <taxon>Ecdysozoa</taxon>
        <taxon>Arthropoda</taxon>
        <taxon>Crustacea</taxon>
        <taxon>Multicrustacea</taxon>
        <taxon>Cirripedia</taxon>
        <taxon>Thoracica</taxon>
        <taxon>Thoracicalcarea</taxon>
        <taxon>Balanomorpha</taxon>
        <taxon>Balanoidea</taxon>
        <taxon>Balanidae</taxon>
        <taxon>Amphibalaninae</taxon>
        <taxon>Amphibalanus</taxon>
    </lineage>
</organism>
<protein>
    <submittedName>
        <fullName evidence="15">Kinetochore protein Nuf2-B</fullName>
    </submittedName>
</protein>
<keyword evidence="5" id="KW-0132">Cell division</keyword>
<dbReference type="GO" id="GO:0031262">
    <property type="term" value="C:Ndc80 complex"/>
    <property type="evidence" value="ECO:0007669"/>
    <property type="project" value="InterPro"/>
</dbReference>